<feature type="region of interest" description="Disordered" evidence="6">
    <location>
        <begin position="89"/>
        <end position="110"/>
    </location>
</feature>
<dbReference type="InterPro" id="IPR000436">
    <property type="entry name" value="Sushi_SCR_CCP_dom"/>
</dbReference>
<protein>
    <submittedName>
        <fullName evidence="9">Uncharacterized protein LOC100176290</fullName>
    </submittedName>
</protein>
<evidence type="ECO:0000256" key="5">
    <source>
        <dbReference type="PROSITE-ProRule" id="PRU00302"/>
    </source>
</evidence>
<keyword evidence="7" id="KW-0812">Transmembrane</keyword>
<feature type="transmembrane region" description="Helical" evidence="7">
    <location>
        <begin position="205"/>
        <end position="226"/>
    </location>
</feature>
<sequence length="442" mass="48122">MEHSIWKNNVISGERPDLELVPNPSPKELVHCMIQSWKQRPEDRPEFYEIYKQLHPFPYEAAFIERLVTGLLLSPNLNPKRFLPAQVSAPTATNRHAHPHTLERRTGDFSPSVFNFDRSEDQTVAKQPVNLHVHPSQSSNWHDSGNASLASSGQNVRLNTGEFSHTICSDEAPLIQTSIPELNETEAVQPTNSKRFGGCCKATRIVPAVLVIVAIGVAFPFVYLHLARGGPCPSLPSPDQYKSISCHPPVNPGANQVASGTVCEIFCKTGYGIKNGSSQITCEKPGIWSESKPVCSKLAVCPSLPDPANGGSTNCTDSSYEMSVCQFSCPPGFRLRYESSAGLNIDSKTSTTCRVTSGTAKWDLPVPYCEKVSVCPSLPNPTTGKYDCNAVSVTSVAGTSYNNGTICNLDCYQGYAVDGNNAVQCQDNSAWNKTKLFCQQSE</sequence>
<comment type="caution">
    <text evidence="5">Lacks conserved residue(s) required for the propagation of feature annotation.</text>
</comment>
<proteinExistence type="evidence at transcript level"/>
<dbReference type="InterPro" id="IPR035976">
    <property type="entry name" value="Sushi/SCR/CCP_sf"/>
</dbReference>
<dbReference type="EMBL" id="LR786437">
    <property type="protein sequence ID" value="CAB3260925.1"/>
    <property type="molecule type" value="mRNA"/>
</dbReference>
<accession>A0A6F9DGN1</accession>
<feature type="domain" description="Sushi" evidence="8">
    <location>
        <begin position="299"/>
        <end position="371"/>
    </location>
</feature>
<keyword evidence="4" id="KW-0325">Glycoprotein</keyword>
<dbReference type="AlphaFoldDB" id="A0A6F9DGN1"/>
<keyword evidence="7" id="KW-1133">Transmembrane helix</keyword>
<gene>
    <name evidence="9" type="primary">LOC100176290-001</name>
</gene>
<evidence type="ECO:0000256" key="7">
    <source>
        <dbReference type="SAM" id="Phobius"/>
    </source>
</evidence>
<evidence type="ECO:0000256" key="4">
    <source>
        <dbReference type="ARBA" id="ARBA00023180"/>
    </source>
</evidence>
<dbReference type="PANTHER" id="PTHR19325">
    <property type="entry name" value="COMPLEMENT COMPONENT-RELATED SUSHI DOMAIN-CONTAINING"/>
    <property type="match status" value="1"/>
</dbReference>
<dbReference type="PANTHER" id="PTHR19325:SF560">
    <property type="entry name" value="SUSHI, VON WILLEBRAND FACTOR TYPE A, EGF AND PENTRAXIN DOMAIN-CONTAINING PROTEIN 1"/>
    <property type="match status" value="1"/>
</dbReference>
<reference evidence="9" key="1">
    <citation type="submission" date="2020-04" db="EMBL/GenBank/DDBJ databases">
        <authorList>
            <person name="Neveu A P."/>
        </authorList>
    </citation>
    <scope>NUCLEOTIDE SEQUENCE</scope>
    <source>
        <tissue evidence="9">Whole embryo</tissue>
    </source>
</reference>
<evidence type="ECO:0000313" key="9">
    <source>
        <dbReference type="EMBL" id="CAB3260925.1"/>
    </source>
</evidence>
<dbReference type="Gene3D" id="2.10.70.10">
    <property type="entry name" value="Complement Module, domain 1"/>
    <property type="match status" value="3"/>
</dbReference>
<dbReference type="CDD" id="cd00033">
    <property type="entry name" value="CCP"/>
    <property type="match status" value="3"/>
</dbReference>
<evidence type="ECO:0000256" key="6">
    <source>
        <dbReference type="SAM" id="MobiDB-lite"/>
    </source>
</evidence>
<evidence type="ECO:0000256" key="1">
    <source>
        <dbReference type="ARBA" id="ARBA00022659"/>
    </source>
</evidence>
<name>A0A6F9DGN1_9ASCI</name>
<keyword evidence="3 5" id="KW-1015">Disulfide bond</keyword>
<keyword evidence="2" id="KW-0677">Repeat</keyword>
<dbReference type="PROSITE" id="PS50923">
    <property type="entry name" value="SUSHI"/>
    <property type="match status" value="3"/>
</dbReference>
<evidence type="ECO:0000259" key="8">
    <source>
        <dbReference type="PROSITE" id="PS50923"/>
    </source>
</evidence>
<dbReference type="Gene3D" id="1.10.510.10">
    <property type="entry name" value="Transferase(Phosphotransferase) domain 1"/>
    <property type="match status" value="1"/>
</dbReference>
<dbReference type="InterPro" id="IPR050350">
    <property type="entry name" value="Compl-Cell_Adhes-Reg"/>
</dbReference>
<feature type="domain" description="Sushi" evidence="8">
    <location>
        <begin position="244"/>
        <end position="297"/>
    </location>
</feature>
<dbReference type="SMART" id="SM00032">
    <property type="entry name" value="CCP"/>
    <property type="match status" value="3"/>
</dbReference>
<keyword evidence="7" id="KW-0472">Membrane</keyword>
<dbReference type="Pfam" id="PF00084">
    <property type="entry name" value="Sushi"/>
    <property type="match status" value="2"/>
</dbReference>
<keyword evidence="1 5" id="KW-0768">Sushi</keyword>
<feature type="domain" description="Sushi" evidence="8">
    <location>
        <begin position="373"/>
        <end position="440"/>
    </location>
</feature>
<feature type="disulfide bond" evidence="5">
    <location>
        <begin position="411"/>
        <end position="438"/>
    </location>
</feature>
<dbReference type="SUPFAM" id="SSF57535">
    <property type="entry name" value="Complement control module/SCR domain"/>
    <property type="match status" value="3"/>
</dbReference>
<evidence type="ECO:0000256" key="2">
    <source>
        <dbReference type="ARBA" id="ARBA00022737"/>
    </source>
</evidence>
<evidence type="ECO:0000256" key="3">
    <source>
        <dbReference type="ARBA" id="ARBA00023157"/>
    </source>
</evidence>
<organism evidence="9">
    <name type="scientific">Phallusia mammillata</name>
    <dbReference type="NCBI Taxonomy" id="59560"/>
    <lineage>
        <taxon>Eukaryota</taxon>
        <taxon>Metazoa</taxon>
        <taxon>Chordata</taxon>
        <taxon>Tunicata</taxon>
        <taxon>Ascidiacea</taxon>
        <taxon>Phlebobranchia</taxon>
        <taxon>Ascidiidae</taxon>
        <taxon>Phallusia</taxon>
    </lineage>
</organism>